<dbReference type="EMBL" id="PEWZ01000081">
    <property type="protein sequence ID" value="PIU35021.1"/>
    <property type="molecule type" value="Genomic_DNA"/>
</dbReference>
<feature type="transmembrane region" description="Helical" evidence="1">
    <location>
        <begin position="30"/>
        <end position="52"/>
    </location>
</feature>
<evidence type="ECO:0000313" key="3">
    <source>
        <dbReference type="Proteomes" id="UP000229502"/>
    </source>
</evidence>
<name>A0A2M6YRE8_9BACT</name>
<dbReference type="AlphaFoldDB" id="A0A2M6YRE8"/>
<evidence type="ECO:0008006" key="4">
    <source>
        <dbReference type="Google" id="ProtNLM"/>
    </source>
</evidence>
<protein>
    <recommendedName>
        <fullName evidence="4">PilN domain-containing protein</fullName>
    </recommendedName>
</protein>
<keyword evidence="1" id="KW-1133">Transmembrane helix</keyword>
<dbReference type="InterPro" id="IPR007813">
    <property type="entry name" value="PilN"/>
</dbReference>
<comment type="caution">
    <text evidence="2">The sequence shown here is derived from an EMBL/GenBank/DDBJ whole genome shotgun (WGS) entry which is preliminary data.</text>
</comment>
<keyword evidence="1" id="KW-0472">Membrane</keyword>
<evidence type="ECO:0000313" key="2">
    <source>
        <dbReference type="EMBL" id="PIU35021.1"/>
    </source>
</evidence>
<proteinExistence type="predicted"/>
<sequence>MPAEDKINLLPKDEFEISPIGKFLKWAVNIGRWIVVLTEFVVICAFLSRFYFDTKLANLFDDIKQKQAIVDSAFSFEERFRLVQERIKIIKTFLAEEKHPSNIFVEVSQLLPFDIFLTGMGVEEGKLTLKGYFLSEKSLKVFLSGLVSSSLLDEVSLDNVSSRKDNPSAVNFSISAVIKK</sequence>
<organism evidence="2 3">
    <name type="scientific">Candidatus Shapirobacteria bacterium CG07_land_8_20_14_0_80_39_18</name>
    <dbReference type="NCBI Taxonomy" id="1974882"/>
    <lineage>
        <taxon>Bacteria</taxon>
        <taxon>Candidatus Shapironibacteriota</taxon>
    </lineage>
</organism>
<keyword evidence="1" id="KW-0812">Transmembrane</keyword>
<dbReference type="Proteomes" id="UP000229502">
    <property type="component" value="Unassembled WGS sequence"/>
</dbReference>
<evidence type="ECO:0000256" key="1">
    <source>
        <dbReference type="SAM" id="Phobius"/>
    </source>
</evidence>
<accession>A0A2M6YRE8</accession>
<gene>
    <name evidence="2" type="ORF">COT03_01660</name>
</gene>
<dbReference type="Pfam" id="PF05137">
    <property type="entry name" value="PilN"/>
    <property type="match status" value="1"/>
</dbReference>
<reference evidence="3" key="1">
    <citation type="submission" date="2017-09" db="EMBL/GenBank/DDBJ databases">
        <title>Depth-based differentiation of microbial function through sediment-hosted aquifers and enrichment of novel symbionts in the deep terrestrial subsurface.</title>
        <authorList>
            <person name="Probst A.J."/>
            <person name="Ladd B."/>
            <person name="Jarett J.K."/>
            <person name="Geller-Mcgrath D.E."/>
            <person name="Sieber C.M.K."/>
            <person name="Emerson J.B."/>
            <person name="Anantharaman K."/>
            <person name="Thomas B.C."/>
            <person name="Malmstrom R."/>
            <person name="Stieglmeier M."/>
            <person name="Klingl A."/>
            <person name="Woyke T."/>
            <person name="Ryan C.M."/>
            <person name="Banfield J.F."/>
        </authorList>
    </citation>
    <scope>NUCLEOTIDE SEQUENCE [LARGE SCALE GENOMIC DNA]</scope>
</reference>